<evidence type="ECO:0000256" key="10">
    <source>
        <dbReference type="ARBA" id="ARBA00023224"/>
    </source>
</evidence>
<evidence type="ECO:0000256" key="1">
    <source>
        <dbReference type="ARBA" id="ARBA00004651"/>
    </source>
</evidence>
<evidence type="ECO:0000256" key="2">
    <source>
        <dbReference type="ARBA" id="ARBA00007242"/>
    </source>
</evidence>
<reference evidence="14 15" key="1">
    <citation type="journal article" date="2022" name="Front. Cell. Infect. Microbiol.">
        <title>The Genomes of Two Strains of Taenia crassiceps the Animal Model for the Study of Human Cysticercosis.</title>
        <authorList>
            <person name="Bobes R.J."/>
            <person name="Estrada K."/>
            <person name="Rios-Valencia D.G."/>
            <person name="Calderon-Gallegos A."/>
            <person name="de la Torre P."/>
            <person name="Carrero J.C."/>
            <person name="Sanchez-Flores A."/>
            <person name="Laclette J.P."/>
        </authorList>
    </citation>
    <scope>NUCLEOTIDE SEQUENCE [LARGE SCALE GENOMIC DNA]</scope>
    <source>
        <strain evidence="14">WFUcys</strain>
    </source>
</reference>
<evidence type="ECO:0000256" key="11">
    <source>
        <dbReference type="SAM" id="MobiDB-lite"/>
    </source>
</evidence>
<dbReference type="PROSITE" id="PS50259">
    <property type="entry name" value="G_PROTEIN_RECEP_F3_4"/>
    <property type="match status" value="1"/>
</dbReference>
<dbReference type="Pfam" id="PF00003">
    <property type="entry name" value="7tm_3"/>
    <property type="match status" value="2"/>
</dbReference>
<evidence type="ECO:0000256" key="3">
    <source>
        <dbReference type="ARBA" id="ARBA00022475"/>
    </source>
</evidence>
<name>A0ABR4QML7_9CEST</name>
<keyword evidence="3" id="KW-1003">Cell membrane</keyword>
<dbReference type="InterPro" id="IPR043458">
    <property type="entry name" value="GPR158/179"/>
</dbReference>
<keyword evidence="6" id="KW-0297">G-protein coupled receptor</keyword>
<dbReference type="PANTHER" id="PTHR32546">
    <property type="entry name" value="G-PROTEIN COUPLED RECEPTOR 158-RELATED"/>
    <property type="match status" value="1"/>
</dbReference>
<evidence type="ECO:0000256" key="8">
    <source>
        <dbReference type="ARBA" id="ARBA00023170"/>
    </source>
</evidence>
<proteinExistence type="inferred from homology"/>
<evidence type="ECO:0000256" key="6">
    <source>
        <dbReference type="ARBA" id="ARBA00023040"/>
    </source>
</evidence>
<dbReference type="CDD" id="cd15293">
    <property type="entry name" value="7tmC_GPR158-like"/>
    <property type="match status" value="1"/>
</dbReference>
<comment type="caution">
    <text evidence="14">The sequence shown here is derived from an EMBL/GenBank/DDBJ whole genome shotgun (WGS) entry which is preliminary data.</text>
</comment>
<feature type="domain" description="G-protein coupled receptors family 3 profile" evidence="13">
    <location>
        <begin position="386"/>
        <end position="487"/>
    </location>
</feature>
<comment type="subcellular location">
    <subcellularLocation>
        <location evidence="1">Cell membrane</location>
        <topology evidence="1">Multi-pass membrane protein</topology>
    </subcellularLocation>
</comment>
<keyword evidence="15" id="KW-1185">Reference proteome</keyword>
<evidence type="ECO:0000313" key="14">
    <source>
        <dbReference type="EMBL" id="KAL5110709.1"/>
    </source>
</evidence>
<evidence type="ECO:0000256" key="12">
    <source>
        <dbReference type="SAM" id="Phobius"/>
    </source>
</evidence>
<keyword evidence="5 12" id="KW-1133">Transmembrane helix</keyword>
<evidence type="ECO:0000313" key="15">
    <source>
        <dbReference type="Proteomes" id="UP001651158"/>
    </source>
</evidence>
<feature type="transmembrane region" description="Helical" evidence="12">
    <location>
        <begin position="456"/>
        <end position="474"/>
    </location>
</feature>
<protein>
    <recommendedName>
        <fullName evidence="13">G-protein coupled receptors family 3 profile domain-containing protein</fullName>
    </recommendedName>
</protein>
<feature type="transmembrane region" description="Helical" evidence="12">
    <location>
        <begin position="424"/>
        <end position="444"/>
    </location>
</feature>
<comment type="similarity">
    <text evidence="2">Belongs to the G-protein coupled receptor 3 family.</text>
</comment>
<keyword evidence="8" id="KW-0675">Receptor</keyword>
<organism evidence="14 15">
    <name type="scientific">Taenia crassiceps</name>
    <dbReference type="NCBI Taxonomy" id="6207"/>
    <lineage>
        <taxon>Eukaryota</taxon>
        <taxon>Metazoa</taxon>
        <taxon>Spiralia</taxon>
        <taxon>Lophotrochozoa</taxon>
        <taxon>Platyhelminthes</taxon>
        <taxon>Cestoda</taxon>
        <taxon>Eucestoda</taxon>
        <taxon>Cyclophyllidea</taxon>
        <taxon>Taeniidae</taxon>
        <taxon>Taenia</taxon>
    </lineage>
</organism>
<evidence type="ECO:0000259" key="13">
    <source>
        <dbReference type="PROSITE" id="PS50259"/>
    </source>
</evidence>
<dbReference type="InterPro" id="IPR017978">
    <property type="entry name" value="GPCR_3_C"/>
</dbReference>
<feature type="transmembrane region" description="Helical" evidence="12">
    <location>
        <begin position="391"/>
        <end position="412"/>
    </location>
</feature>
<sequence>MPLLLSDKLDIPLKCVFISIPLFTLLIIPIHCNNRELSRAEARRLLSLITKTLHSPTSECPDLLISAESEANQPQLKNYSYLLSFRPNYAEFLRTIVTPVALYNSYRRDIVRAASLAELIINWLSLKGLTLVEGATGTVDLQNFLRPLMRAFTHTSSYFSRSIRGGGREDESAVNSVTICMGSGHLMYVEKSTLNLEGYGLRPPSNLCTLMTLILEGSTLKPISSTIRVVGVWAPLHCNSGISIPGKKIPLHLIIPVPHTKSASLVFEFDLRNLTLDLCTAGLDYCRHSTTQCVYRQYQAWAFDVANYICQCKPGFYTDRPENGYPAELYMQETQKSSASGAIGGESESRKAKGLWDRMSCKVCPPDCPNCTSSTPCGVEYNMHLLRGIPLAVQTFSITTTLLLGVLTFRLRRTRVFKAANWKFLEIFLLGVVLLYSTSIVMYFRASSSTCILLPWFREVGFALMYGVLIVKLYRVLVCFQSRKAHRVHVRDKDLFRYLGCFVAIVIGYMLAWTAATLDYTRFRSLAGVPTAPATTTLLTAQQPTLDDILVKGRIQMTAQRSPPSTSLPPPSQSTPFTHNTTSSCVSCSTFVVLSNTTVTNLTSIRRGGGEPAMAELARSGTEQQQEGRKEGMEDSNLRVHYQYFRVCRAMSWDIVVQLGEMAILLAGVHYCRLIWSAPSEYNENRCITIVLLTELVGSGTLYLTRHFIWYSTHPDVMYLIYFVRCHLTVTVNIVVIFGPKFWYIHRPPSPQVGGMVVGVSGGRRGMVGAVPGASAAPHLVPPNNKLRLASNGELDLADVNLADMDPEVIRRELKRLYTAIEIYKTKAMRRDNPHISKRRGGRKQRRFSLQPFHKKHHGGGMGDCGSGYQGDVSTASNIGGGERSALRSGTGGGKSALMGNLMVDEETSRVSEGSLTSLVDTTDQRFASQPGVGGRTRSKTQSSSHEYGRSQEMTVCESGGANIG</sequence>
<feature type="transmembrane region" description="Helical" evidence="12">
    <location>
        <begin position="495"/>
        <end position="516"/>
    </location>
</feature>
<keyword evidence="4 12" id="KW-0812">Transmembrane</keyword>
<dbReference type="EMBL" id="JAKROA010000002">
    <property type="protein sequence ID" value="KAL5110709.1"/>
    <property type="molecule type" value="Genomic_DNA"/>
</dbReference>
<accession>A0ABR4QML7</accession>
<gene>
    <name evidence="14" type="ORF">TcWFU_007769</name>
</gene>
<evidence type="ECO:0000256" key="5">
    <source>
        <dbReference type="ARBA" id="ARBA00022989"/>
    </source>
</evidence>
<evidence type="ECO:0000256" key="4">
    <source>
        <dbReference type="ARBA" id="ARBA00022692"/>
    </source>
</evidence>
<feature type="region of interest" description="Disordered" evidence="11">
    <location>
        <begin position="921"/>
        <end position="965"/>
    </location>
</feature>
<evidence type="ECO:0000256" key="7">
    <source>
        <dbReference type="ARBA" id="ARBA00023136"/>
    </source>
</evidence>
<keyword evidence="9" id="KW-0325">Glycoprotein</keyword>
<dbReference type="PANTHER" id="PTHR32546:SF26">
    <property type="entry name" value="SMOG, ISOFORM D"/>
    <property type="match status" value="1"/>
</dbReference>
<feature type="region of interest" description="Disordered" evidence="11">
    <location>
        <begin position="560"/>
        <end position="579"/>
    </location>
</feature>
<evidence type="ECO:0000256" key="9">
    <source>
        <dbReference type="ARBA" id="ARBA00023180"/>
    </source>
</evidence>
<dbReference type="Proteomes" id="UP001651158">
    <property type="component" value="Unassembled WGS sequence"/>
</dbReference>
<keyword evidence="10" id="KW-0807">Transducer</keyword>
<keyword evidence="7 12" id="KW-0472">Membrane</keyword>